<sequence>MKGRAYRGMSAEQRLADRRERLMTAAYTLFPSAGFPATTIEKLCTKARVSNRAFYECFSGREALMQAVYDRCVEETLQEVSKALAAGPSTLSGRIETGIRAYVSFVTQDFRRAHIMHVEVRRAGDCLTAARQRAVSGFTRLIEETVAATGEKPAVNLHLLALGLIGALQELLIEWVLATDPPPIDQVTATAVHIFRSAFGL</sequence>
<dbReference type="InterPro" id="IPR009057">
    <property type="entry name" value="Homeodomain-like_sf"/>
</dbReference>
<accession>A0A1H1F1D9</accession>
<dbReference type="PANTHER" id="PTHR30055">
    <property type="entry name" value="HTH-TYPE TRANSCRIPTIONAL REGULATOR RUTR"/>
    <property type="match status" value="1"/>
</dbReference>
<dbReference type="PANTHER" id="PTHR30055:SF226">
    <property type="entry name" value="HTH-TYPE TRANSCRIPTIONAL REGULATOR PKSA"/>
    <property type="match status" value="1"/>
</dbReference>
<dbReference type="Pfam" id="PF00440">
    <property type="entry name" value="TetR_N"/>
    <property type="match status" value="1"/>
</dbReference>
<dbReference type="GO" id="GO:0000976">
    <property type="term" value="F:transcription cis-regulatory region binding"/>
    <property type="evidence" value="ECO:0007669"/>
    <property type="project" value="TreeGrafter"/>
</dbReference>
<feature type="DNA-binding region" description="H-T-H motif" evidence="2">
    <location>
        <begin position="39"/>
        <end position="58"/>
    </location>
</feature>
<evidence type="ECO:0000313" key="5">
    <source>
        <dbReference type="Proteomes" id="UP000217103"/>
    </source>
</evidence>
<dbReference type="PROSITE" id="PS50977">
    <property type="entry name" value="HTH_TETR_2"/>
    <property type="match status" value="1"/>
</dbReference>
<dbReference type="InterPro" id="IPR001647">
    <property type="entry name" value="HTH_TetR"/>
</dbReference>
<dbReference type="Proteomes" id="UP000217103">
    <property type="component" value="Unassembled WGS sequence"/>
</dbReference>
<protein>
    <submittedName>
        <fullName evidence="4">DNA-binding transcriptional regulator, AcrR family</fullName>
    </submittedName>
</protein>
<dbReference type="Gene3D" id="1.10.10.60">
    <property type="entry name" value="Homeodomain-like"/>
    <property type="match status" value="1"/>
</dbReference>
<dbReference type="AlphaFoldDB" id="A0A1H1F1D9"/>
<dbReference type="STRING" id="35622.SAMN04489764_2727"/>
<dbReference type="GO" id="GO:0003700">
    <property type="term" value="F:DNA-binding transcription factor activity"/>
    <property type="evidence" value="ECO:0007669"/>
    <property type="project" value="TreeGrafter"/>
</dbReference>
<evidence type="ECO:0000256" key="1">
    <source>
        <dbReference type="ARBA" id="ARBA00023125"/>
    </source>
</evidence>
<evidence type="ECO:0000313" key="4">
    <source>
        <dbReference type="EMBL" id="SDQ94624.1"/>
    </source>
</evidence>
<feature type="domain" description="HTH tetR-type" evidence="3">
    <location>
        <begin position="16"/>
        <end position="76"/>
    </location>
</feature>
<dbReference type="SUPFAM" id="SSF48498">
    <property type="entry name" value="Tetracyclin repressor-like, C-terminal domain"/>
    <property type="match status" value="1"/>
</dbReference>
<proteinExistence type="predicted"/>
<organism evidence="4 5">
    <name type="scientific">Thermostaphylospora chromogena</name>
    <dbReference type="NCBI Taxonomy" id="35622"/>
    <lineage>
        <taxon>Bacteria</taxon>
        <taxon>Bacillati</taxon>
        <taxon>Actinomycetota</taxon>
        <taxon>Actinomycetes</taxon>
        <taxon>Streptosporangiales</taxon>
        <taxon>Thermomonosporaceae</taxon>
        <taxon>Thermostaphylospora</taxon>
    </lineage>
</organism>
<name>A0A1H1F1D9_9ACTN</name>
<dbReference type="Gene3D" id="1.10.357.10">
    <property type="entry name" value="Tetracycline Repressor, domain 2"/>
    <property type="match status" value="1"/>
</dbReference>
<reference evidence="4 5" key="1">
    <citation type="submission" date="2016-10" db="EMBL/GenBank/DDBJ databases">
        <authorList>
            <person name="de Groot N.N."/>
        </authorList>
    </citation>
    <scope>NUCLEOTIDE SEQUENCE [LARGE SCALE GENOMIC DNA]</scope>
    <source>
        <strain evidence="4 5">DSM 43794</strain>
    </source>
</reference>
<gene>
    <name evidence="4" type="ORF">SAMN04489764_2727</name>
</gene>
<dbReference type="InterPro" id="IPR036271">
    <property type="entry name" value="Tet_transcr_reg_TetR-rel_C_sf"/>
</dbReference>
<dbReference type="InterPro" id="IPR050109">
    <property type="entry name" value="HTH-type_TetR-like_transc_reg"/>
</dbReference>
<keyword evidence="1 2" id="KW-0238">DNA-binding</keyword>
<evidence type="ECO:0000256" key="2">
    <source>
        <dbReference type="PROSITE-ProRule" id="PRU00335"/>
    </source>
</evidence>
<evidence type="ECO:0000259" key="3">
    <source>
        <dbReference type="PROSITE" id="PS50977"/>
    </source>
</evidence>
<keyword evidence="5" id="KW-1185">Reference proteome</keyword>
<dbReference type="SUPFAM" id="SSF46689">
    <property type="entry name" value="Homeodomain-like"/>
    <property type="match status" value="1"/>
</dbReference>
<dbReference type="EMBL" id="FNKK01000002">
    <property type="protein sequence ID" value="SDQ94624.1"/>
    <property type="molecule type" value="Genomic_DNA"/>
</dbReference>